<dbReference type="OrthoDB" id="2057485at2"/>
<evidence type="ECO:0000313" key="1">
    <source>
        <dbReference type="EMBL" id="CRL35861.1"/>
    </source>
</evidence>
<dbReference type="RefSeq" id="WP_156337705.1">
    <property type="nucleotide sequence ID" value="NZ_CABJFX010000007.1"/>
</dbReference>
<reference evidence="2" key="1">
    <citation type="submission" date="2015-05" db="EMBL/GenBank/DDBJ databases">
        <authorList>
            <consortium name="Pathogen Informatics"/>
        </authorList>
    </citation>
    <scope>NUCLEOTIDE SEQUENCE [LARGE SCALE GENOMIC DNA]</scope>
    <source>
        <strain evidence="2">L1-83</strain>
    </source>
</reference>
<dbReference type="Proteomes" id="UP000049828">
    <property type="component" value="Unassembled WGS sequence"/>
</dbReference>
<name>A0A0M6WH96_9FIRM</name>
<accession>A0A0M6WH96</accession>
<proteinExistence type="predicted"/>
<dbReference type="AlphaFoldDB" id="A0A0M6WH96"/>
<dbReference type="GeneID" id="75164378"/>
<dbReference type="EMBL" id="CVRS01000062">
    <property type="protein sequence ID" value="CRL35861.1"/>
    <property type="molecule type" value="Genomic_DNA"/>
</dbReference>
<evidence type="ECO:0000313" key="2">
    <source>
        <dbReference type="Proteomes" id="UP000049828"/>
    </source>
</evidence>
<organism evidence="1 2">
    <name type="scientific">Roseburia inulinivorans</name>
    <dbReference type="NCBI Taxonomy" id="360807"/>
    <lineage>
        <taxon>Bacteria</taxon>
        <taxon>Bacillati</taxon>
        <taxon>Bacillota</taxon>
        <taxon>Clostridia</taxon>
        <taxon>Lachnospirales</taxon>
        <taxon>Lachnospiraceae</taxon>
        <taxon>Roseburia</taxon>
    </lineage>
</organism>
<protein>
    <submittedName>
        <fullName evidence="1">Uncharacterized protein</fullName>
    </submittedName>
</protein>
<sequence length="55" mass="6494">MNLLSFLMNDMTEENRKLKLIIFPGETVVIDEYGKRIVACPTEDEAEEYIREQEE</sequence>
<keyword evidence="2" id="KW-1185">Reference proteome</keyword>
<gene>
    <name evidence="1" type="ORF">RIL183_17901</name>
</gene>